<dbReference type="InterPro" id="IPR045455">
    <property type="entry name" value="NrS-1_pol-like_helicase"/>
</dbReference>
<evidence type="ECO:0000259" key="4">
    <source>
        <dbReference type="PROSITE" id="PS51206"/>
    </source>
</evidence>
<dbReference type="InterPro" id="IPR006500">
    <property type="entry name" value="Helicase_put_C_phage/plasmid"/>
</dbReference>
<gene>
    <name evidence="5" type="ORF">H8K32_19230</name>
</gene>
<sequence length="497" mass="55514">MNTTDNLNEALLDPFGDAPVTVGMTTYTSNAPVMVQAMPAAGKIKVAPEFQYAQMMEHDHCVAKKDELIYCWNTSFWKLQKDNENSKHALRWLGNNVPQRANAGTAESCVRTALLLAQPLPPKSHNTIVPVHGGWFTFNNDFSISLNKPDRHLGITHCVPVKTTSPIGNYVPAPVPADSLFGKFIESSLPDPAVRELVQTYVGYTLCSHVKHQTGHLWIGPKGSNGKSTMLNIVMALHENAVSMQLDKLEGFNLSNLVGATLVVCDETPKGKIDQQVLKSLISGGTTSINRKFKDVLSYQNFAKFIICANHLPALTDQSDAFWRRLHVVEWNETFTGDKLVLDLDKEIIQSELHIVLDWALAGLQKLERDKKFTIPEASKHAVRSAKIESNNVANWVESNGVSYSDADQPFNDKAILFENYREFCRDNGFQACAVPQFFARLHSEFPKLKETRMMMGKGADKKRVRCVNLTTGVFCKEDLVEQVALEKNEIEQAFYG</sequence>
<reference evidence="5" key="1">
    <citation type="submission" date="2020-08" db="EMBL/GenBank/DDBJ databases">
        <title>Novel species isolated from subtropical streams in China.</title>
        <authorList>
            <person name="Lu H."/>
        </authorList>
    </citation>
    <scope>NUCLEOTIDE SEQUENCE</scope>
    <source>
        <strain evidence="5">KACC 12607</strain>
    </source>
</reference>
<dbReference type="InterPro" id="IPR014015">
    <property type="entry name" value="Helicase_SF3_DNA-vir"/>
</dbReference>
<keyword evidence="2" id="KW-0378">Hydrolase</keyword>
<evidence type="ECO:0000256" key="1">
    <source>
        <dbReference type="ARBA" id="ARBA00022741"/>
    </source>
</evidence>
<dbReference type="InterPro" id="IPR027417">
    <property type="entry name" value="P-loop_NTPase"/>
</dbReference>
<name>A0A923HHP1_9BURK</name>
<evidence type="ECO:0000313" key="5">
    <source>
        <dbReference type="EMBL" id="MBC3864241.1"/>
    </source>
</evidence>
<dbReference type="SUPFAM" id="SSF52540">
    <property type="entry name" value="P-loop containing nucleoside triphosphate hydrolases"/>
    <property type="match status" value="1"/>
</dbReference>
<evidence type="ECO:0000313" key="6">
    <source>
        <dbReference type="Proteomes" id="UP000634011"/>
    </source>
</evidence>
<dbReference type="AlphaFoldDB" id="A0A923HHP1"/>
<dbReference type="NCBIfam" id="TIGR01613">
    <property type="entry name" value="primase_Cterm"/>
    <property type="match status" value="1"/>
</dbReference>
<keyword evidence="1" id="KW-0547">Nucleotide-binding</keyword>
<dbReference type="PANTHER" id="PTHR35372:SF2">
    <property type="entry name" value="SF3 HELICASE DOMAIN-CONTAINING PROTEIN"/>
    <property type="match status" value="1"/>
</dbReference>
<dbReference type="PANTHER" id="PTHR35372">
    <property type="entry name" value="ATP BINDING PROTEIN-RELATED"/>
    <property type="match status" value="1"/>
</dbReference>
<feature type="domain" description="SF3 helicase" evidence="4">
    <location>
        <begin position="193"/>
        <end position="344"/>
    </location>
</feature>
<proteinExistence type="predicted"/>
<protein>
    <recommendedName>
        <fullName evidence="4">SF3 helicase domain-containing protein</fullName>
    </recommendedName>
</protein>
<comment type="caution">
    <text evidence="5">The sequence shown here is derived from an EMBL/GenBank/DDBJ whole genome shotgun (WGS) entry which is preliminary data.</text>
</comment>
<dbReference type="EMBL" id="JACOFV010000026">
    <property type="protein sequence ID" value="MBC3864241.1"/>
    <property type="molecule type" value="Genomic_DNA"/>
</dbReference>
<dbReference type="PROSITE" id="PS51206">
    <property type="entry name" value="SF3_HELICASE_1"/>
    <property type="match status" value="1"/>
</dbReference>
<dbReference type="RefSeq" id="WP_186914183.1">
    <property type="nucleotide sequence ID" value="NZ_JACOFV010000026.1"/>
</dbReference>
<evidence type="ECO:0000256" key="3">
    <source>
        <dbReference type="ARBA" id="ARBA00022840"/>
    </source>
</evidence>
<keyword evidence="6" id="KW-1185">Reference proteome</keyword>
<dbReference type="Pfam" id="PF19263">
    <property type="entry name" value="DUF5906"/>
    <property type="match status" value="1"/>
</dbReference>
<organism evidence="5 6">
    <name type="scientific">Undibacterium jejuense</name>
    <dbReference type="NCBI Taxonomy" id="1344949"/>
    <lineage>
        <taxon>Bacteria</taxon>
        <taxon>Pseudomonadati</taxon>
        <taxon>Pseudomonadota</taxon>
        <taxon>Betaproteobacteria</taxon>
        <taxon>Burkholderiales</taxon>
        <taxon>Oxalobacteraceae</taxon>
        <taxon>Undibacterium</taxon>
    </lineage>
</organism>
<keyword evidence="3" id="KW-0067">ATP-binding</keyword>
<dbReference type="InterPro" id="IPR051620">
    <property type="entry name" value="ORF904-like_C"/>
</dbReference>
<dbReference type="GO" id="GO:0005524">
    <property type="term" value="F:ATP binding"/>
    <property type="evidence" value="ECO:0007669"/>
    <property type="project" value="UniProtKB-KW"/>
</dbReference>
<evidence type="ECO:0000256" key="2">
    <source>
        <dbReference type="ARBA" id="ARBA00022801"/>
    </source>
</evidence>
<dbReference type="GO" id="GO:0016787">
    <property type="term" value="F:hydrolase activity"/>
    <property type="evidence" value="ECO:0007669"/>
    <property type="project" value="UniProtKB-KW"/>
</dbReference>
<accession>A0A923HHP1</accession>
<dbReference type="Proteomes" id="UP000634011">
    <property type="component" value="Unassembled WGS sequence"/>
</dbReference>
<dbReference type="Gene3D" id="3.40.50.300">
    <property type="entry name" value="P-loop containing nucleotide triphosphate hydrolases"/>
    <property type="match status" value="1"/>
</dbReference>